<dbReference type="SUPFAM" id="SSF56112">
    <property type="entry name" value="Protein kinase-like (PK-like)"/>
    <property type="match status" value="1"/>
</dbReference>
<protein>
    <submittedName>
        <fullName evidence="1">Aminoglycoside phosphotransferase family protein</fullName>
    </submittedName>
</protein>
<accession>A0ABV9AY28</accession>
<dbReference type="Gene3D" id="3.90.1200.10">
    <property type="match status" value="1"/>
</dbReference>
<dbReference type="RefSeq" id="WP_381179134.1">
    <property type="nucleotide sequence ID" value="NZ_JBHSFK010000022.1"/>
</dbReference>
<dbReference type="Pfam" id="PF04655">
    <property type="entry name" value="APH_6_hur"/>
    <property type="match status" value="1"/>
</dbReference>
<dbReference type="InterPro" id="IPR006748">
    <property type="entry name" value="NH2Glyco/OHUrea_AB-resist_kin"/>
</dbReference>
<proteinExistence type="predicted"/>
<evidence type="ECO:0000313" key="2">
    <source>
        <dbReference type="Proteomes" id="UP001595839"/>
    </source>
</evidence>
<keyword evidence="2" id="KW-1185">Reference proteome</keyword>
<name>A0ABV9AY28_9ACTN</name>
<gene>
    <name evidence="1" type="ORF">ACFPIH_30400</name>
</gene>
<evidence type="ECO:0000313" key="1">
    <source>
        <dbReference type="EMBL" id="MFC4503772.1"/>
    </source>
</evidence>
<dbReference type="InterPro" id="IPR011009">
    <property type="entry name" value="Kinase-like_dom_sf"/>
</dbReference>
<dbReference type="EMBL" id="JBHSFK010000022">
    <property type="protein sequence ID" value="MFC4503772.1"/>
    <property type="molecule type" value="Genomic_DNA"/>
</dbReference>
<dbReference type="Proteomes" id="UP001595839">
    <property type="component" value="Unassembled WGS sequence"/>
</dbReference>
<sequence length="309" mass="33978">MIEVPETFVRTTVDREGEPGAHWLAGLPALLGELTDRWGCVPDGDVVHGGVGIVVPVATPDHGPAVIKVSYPHPGNDHEPDAFAAWGGHGAVRLYARDDSRYAMLLERVHSDSLAEVEDVEEVARVAGRVARRLAVPAPSAELPRLRDMVARWADELRLDRRELEHALPGRVIDAALATARELGPSQPSLLVHGDLHARNILRAEREPWLAVDPKGWVGDPAYDAGTLLKPLALRILPADALKTAHRLMDLFSEEAGLDRERVGRWAHFQIVRACFWGRRHGFRVARAGTRLDAVTRLADHFAELLTPA</sequence>
<reference evidence="2" key="1">
    <citation type="journal article" date="2019" name="Int. J. Syst. Evol. Microbiol.">
        <title>The Global Catalogue of Microorganisms (GCM) 10K type strain sequencing project: providing services to taxonomists for standard genome sequencing and annotation.</title>
        <authorList>
            <consortium name="The Broad Institute Genomics Platform"/>
            <consortium name="The Broad Institute Genome Sequencing Center for Infectious Disease"/>
            <person name="Wu L."/>
            <person name="Ma J."/>
        </authorList>
    </citation>
    <scope>NUCLEOTIDE SEQUENCE [LARGE SCALE GENOMIC DNA]</scope>
    <source>
        <strain evidence="2">CGMCC 4.7177</strain>
    </source>
</reference>
<organism evidence="1 2">
    <name type="scientific">Streptomyces vulcanius</name>
    <dbReference type="NCBI Taxonomy" id="1441876"/>
    <lineage>
        <taxon>Bacteria</taxon>
        <taxon>Bacillati</taxon>
        <taxon>Actinomycetota</taxon>
        <taxon>Actinomycetes</taxon>
        <taxon>Kitasatosporales</taxon>
        <taxon>Streptomycetaceae</taxon>
        <taxon>Streptomyces</taxon>
    </lineage>
</organism>
<comment type="caution">
    <text evidence="1">The sequence shown here is derived from an EMBL/GenBank/DDBJ whole genome shotgun (WGS) entry which is preliminary data.</text>
</comment>